<reference evidence="1 2" key="1">
    <citation type="submission" date="2016-10" db="EMBL/GenBank/DDBJ databases">
        <authorList>
            <person name="de Groot N.N."/>
        </authorList>
    </citation>
    <scope>NUCLEOTIDE SEQUENCE [LARGE SCALE GENOMIC DNA]</scope>
    <source>
        <strain evidence="1 2">CGMCC 1.9113</strain>
    </source>
</reference>
<dbReference type="EMBL" id="FOXP01000002">
    <property type="protein sequence ID" value="SFP45560.1"/>
    <property type="molecule type" value="Genomic_DNA"/>
</dbReference>
<sequence length="74" mass="8164">MNEDRLEKGAASTLKPLLINIGQLQELLQCGRTKACDLVRTKRVRSMLIGRSRRILLADAERLVADGISEAGTE</sequence>
<keyword evidence="2" id="KW-1185">Reference proteome</keyword>
<evidence type="ECO:0000313" key="2">
    <source>
        <dbReference type="Proteomes" id="UP000199586"/>
    </source>
</evidence>
<proteinExistence type="predicted"/>
<gene>
    <name evidence="1" type="ORF">SAMN04488241_10240</name>
</gene>
<accession>A0A1I5QHN5</accession>
<protein>
    <recommendedName>
        <fullName evidence="3">Helix-turn-helix domain-containing protein</fullName>
    </recommendedName>
</protein>
<evidence type="ECO:0000313" key="1">
    <source>
        <dbReference type="EMBL" id="SFP45560.1"/>
    </source>
</evidence>
<organism evidence="1 2">
    <name type="scientific">Sphingomonas rubra</name>
    <dbReference type="NCBI Taxonomy" id="634430"/>
    <lineage>
        <taxon>Bacteria</taxon>
        <taxon>Pseudomonadati</taxon>
        <taxon>Pseudomonadota</taxon>
        <taxon>Alphaproteobacteria</taxon>
        <taxon>Sphingomonadales</taxon>
        <taxon>Sphingomonadaceae</taxon>
        <taxon>Sphingomonas</taxon>
    </lineage>
</organism>
<dbReference type="Proteomes" id="UP000199586">
    <property type="component" value="Unassembled WGS sequence"/>
</dbReference>
<name>A0A1I5QHN5_9SPHN</name>
<dbReference type="AlphaFoldDB" id="A0A1I5QHN5"/>
<dbReference type="STRING" id="634430.SAMN04488241_10240"/>
<evidence type="ECO:0008006" key="3">
    <source>
        <dbReference type="Google" id="ProtNLM"/>
    </source>
</evidence>